<dbReference type="EMBL" id="JADWOX010000019">
    <property type="protein sequence ID" value="MBI1686160.1"/>
    <property type="molecule type" value="Genomic_DNA"/>
</dbReference>
<evidence type="ECO:0000313" key="2">
    <source>
        <dbReference type="EMBL" id="MBI1686160.1"/>
    </source>
</evidence>
<dbReference type="Proteomes" id="UP000639859">
    <property type="component" value="Unassembled WGS sequence"/>
</dbReference>
<keyword evidence="1" id="KW-1133">Transmembrane helix</keyword>
<feature type="transmembrane region" description="Helical" evidence="1">
    <location>
        <begin position="12"/>
        <end position="31"/>
    </location>
</feature>
<protein>
    <submittedName>
        <fullName evidence="2">Uncharacterized protein</fullName>
    </submittedName>
</protein>
<proteinExistence type="predicted"/>
<keyword evidence="1" id="KW-0812">Transmembrane</keyword>
<dbReference type="RefSeq" id="WP_198578054.1">
    <property type="nucleotide sequence ID" value="NZ_JADWOX010000019.1"/>
</dbReference>
<keyword evidence="1" id="KW-0472">Membrane</keyword>
<reference evidence="2 3" key="1">
    <citation type="submission" date="2020-11" db="EMBL/GenBank/DDBJ databases">
        <title>genome sequence of strain KACC 18849.</title>
        <authorList>
            <person name="Gao J."/>
            <person name="Zhang X."/>
        </authorList>
    </citation>
    <scope>NUCLEOTIDE SEQUENCE [LARGE SCALE GENOMIC DNA]</scope>
    <source>
        <strain evidence="2 3">KACC 18849</strain>
    </source>
</reference>
<gene>
    <name evidence="2" type="ORF">I4Q42_21035</name>
</gene>
<evidence type="ECO:0000256" key="1">
    <source>
        <dbReference type="SAM" id="Phobius"/>
    </source>
</evidence>
<keyword evidence="3" id="KW-1185">Reference proteome</keyword>
<sequence length="45" mass="4990">MTPQDIVGLAPPRGFLAMLAVMLASMAACFWTPELDPERILDEDR</sequence>
<evidence type="ECO:0000313" key="3">
    <source>
        <dbReference type="Proteomes" id="UP000639859"/>
    </source>
</evidence>
<name>A0ABS0T4Z0_9CAUL</name>
<comment type="caution">
    <text evidence="2">The sequence shown here is derived from an EMBL/GenBank/DDBJ whole genome shotgun (WGS) entry which is preliminary data.</text>
</comment>
<accession>A0ABS0T4Z0</accession>
<organism evidence="2 3">
    <name type="scientific">Caulobacter hibisci</name>
    <dbReference type="NCBI Taxonomy" id="2035993"/>
    <lineage>
        <taxon>Bacteria</taxon>
        <taxon>Pseudomonadati</taxon>
        <taxon>Pseudomonadota</taxon>
        <taxon>Alphaproteobacteria</taxon>
        <taxon>Caulobacterales</taxon>
        <taxon>Caulobacteraceae</taxon>
        <taxon>Caulobacter</taxon>
    </lineage>
</organism>